<dbReference type="Pfam" id="PF03995">
    <property type="entry name" value="Inhibitor_I36"/>
    <property type="match status" value="1"/>
</dbReference>
<keyword evidence="1" id="KW-0732">Signal</keyword>
<comment type="caution">
    <text evidence="2">The sequence shown here is derived from an EMBL/GenBank/DDBJ whole genome shotgun (WGS) entry which is preliminary data.</text>
</comment>
<evidence type="ECO:0000313" key="4">
    <source>
        <dbReference type="Proteomes" id="UP000246005"/>
    </source>
</evidence>
<name>A0A316I8G1_9PSEU</name>
<gene>
    <name evidence="3" type="ORF">C8D87_109266</name>
    <name evidence="2" type="ORF">C8D88_102371</name>
</gene>
<evidence type="ECO:0000313" key="3">
    <source>
        <dbReference type="EMBL" id="RAS61819.1"/>
    </source>
</evidence>
<dbReference type="RefSeq" id="WP_109633968.1">
    <property type="nucleotide sequence ID" value="NZ_QGHB01000002.1"/>
</dbReference>
<dbReference type="Proteomes" id="UP000248714">
    <property type="component" value="Unassembled WGS sequence"/>
</dbReference>
<dbReference type="OrthoDB" id="3700467at2"/>
<sequence>MRKALCVLFATVMAMLTLLGSASAADAKPTEINLGSPVEVGASAQHDASALALSCGAGNLCVWPVADGSSSRCSWGSADPDWWGGSVRCSWSNSRAVRAAYNNGQNTSYTRVCLYPGANYTGSVAYYVYRGQQLTNWPNVIIRSHKWVTGTTCW</sequence>
<dbReference type="Proteomes" id="UP000246005">
    <property type="component" value="Unassembled WGS sequence"/>
</dbReference>
<dbReference type="EMBL" id="QGHB01000002">
    <property type="protein sequence ID" value="PWK89100.1"/>
    <property type="molecule type" value="Genomic_DNA"/>
</dbReference>
<protein>
    <submittedName>
        <fullName evidence="2">Peptidase inhibitor family I36</fullName>
    </submittedName>
</protein>
<feature type="chain" id="PRO_5016297955" evidence="1">
    <location>
        <begin position="25"/>
        <end position="154"/>
    </location>
</feature>
<keyword evidence="5" id="KW-1185">Reference proteome</keyword>
<evidence type="ECO:0000313" key="5">
    <source>
        <dbReference type="Proteomes" id="UP000248714"/>
    </source>
</evidence>
<evidence type="ECO:0000313" key="2">
    <source>
        <dbReference type="EMBL" id="PWK89100.1"/>
    </source>
</evidence>
<proteinExistence type="predicted"/>
<feature type="signal peptide" evidence="1">
    <location>
        <begin position="1"/>
        <end position="24"/>
    </location>
</feature>
<dbReference type="EMBL" id="QLTT01000009">
    <property type="protein sequence ID" value="RAS61819.1"/>
    <property type="molecule type" value="Genomic_DNA"/>
</dbReference>
<evidence type="ECO:0000256" key="1">
    <source>
        <dbReference type="SAM" id="SignalP"/>
    </source>
</evidence>
<dbReference type="AlphaFoldDB" id="A0A316I8G1"/>
<organism evidence="2 4">
    <name type="scientific">Lentzea atacamensis</name>
    <dbReference type="NCBI Taxonomy" id="531938"/>
    <lineage>
        <taxon>Bacteria</taxon>
        <taxon>Bacillati</taxon>
        <taxon>Actinomycetota</taxon>
        <taxon>Actinomycetes</taxon>
        <taxon>Pseudonocardiales</taxon>
        <taxon>Pseudonocardiaceae</taxon>
        <taxon>Lentzea</taxon>
    </lineage>
</organism>
<accession>A0A316I8G1</accession>
<reference evidence="2 4" key="1">
    <citation type="submission" date="2018-05" db="EMBL/GenBank/DDBJ databases">
        <title>Genomic Encyclopedia of Type Strains, Phase IV (KMG-IV): sequencing the most valuable type-strain genomes for metagenomic binning, comparative biology and taxonomic classification.</title>
        <authorList>
            <person name="Goeker M."/>
        </authorList>
    </citation>
    <scope>NUCLEOTIDE SEQUENCE [LARGE SCALE GENOMIC DNA]</scope>
    <source>
        <strain evidence="3 5">DSM 45479</strain>
        <strain evidence="2 4">DSM 45480</strain>
    </source>
</reference>